<comment type="caution">
    <text evidence="1">The sequence shown here is derived from an EMBL/GenBank/DDBJ whole genome shotgun (WGS) entry which is preliminary data.</text>
</comment>
<dbReference type="EMBL" id="MTPS01000661">
    <property type="protein sequence ID" value="ONG25507.1"/>
    <property type="molecule type" value="Genomic_DNA"/>
</dbReference>
<proteinExistence type="predicted"/>
<dbReference type="Proteomes" id="UP000188967">
    <property type="component" value="Unassembled WGS sequence"/>
</dbReference>
<organism evidence="1 2">
    <name type="scientific">Escherichia coli</name>
    <dbReference type="NCBI Taxonomy" id="562"/>
    <lineage>
        <taxon>Bacteria</taxon>
        <taxon>Pseudomonadati</taxon>
        <taxon>Pseudomonadota</taxon>
        <taxon>Gammaproteobacteria</taxon>
        <taxon>Enterobacterales</taxon>
        <taxon>Enterobacteriaceae</taxon>
        <taxon>Escherichia</taxon>
    </lineage>
</organism>
<evidence type="ECO:0000313" key="2">
    <source>
        <dbReference type="Proteomes" id="UP000188967"/>
    </source>
</evidence>
<dbReference type="RefSeq" id="WP_076796704.1">
    <property type="nucleotide sequence ID" value="NZ_NOMX01000054.1"/>
</dbReference>
<accession>A0A1V2FUX7</accession>
<reference evidence="1 2" key="1">
    <citation type="submission" date="2017-01" db="EMBL/GenBank/DDBJ databases">
        <title>Draft genome sequence of an E. coli strain isolated from human, in Amazon, Brazil.</title>
        <authorList>
            <person name="Moura Q."/>
            <person name="Fernandes M.R."/>
            <person name="Cerdeira L."/>
            <person name="Vianello M."/>
            <person name="Souza T.A."/>
            <person name="Ienne S."/>
            <person name="Lincopan N."/>
        </authorList>
    </citation>
    <scope>NUCLEOTIDE SEQUENCE [LARGE SCALE GENOMIC DNA]</scope>
    <source>
        <strain evidence="1 2">ICBEcBL-II-13</strain>
    </source>
</reference>
<name>A0A1V2FUX7_ECOLX</name>
<dbReference type="AlphaFoldDB" id="A0A1V2FUX7"/>
<gene>
    <name evidence="1" type="ORF">BXT93_27525</name>
</gene>
<protein>
    <submittedName>
        <fullName evidence="1">Uncharacterized protein</fullName>
    </submittedName>
</protein>
<evidence type="ECO:0000313" key="1">
    <source>
        <dbReference type="EMBL" id="ONG25507.1"/>
    </source>
</evidence>
<sequence length="114" mass="13486">MNTITATVYAAPPSMSLLTLKEVRRRMNEGEKLPVIEIYEQTFDEVLEVEPLKNCCYEGITASFMLSARYRSNVRDIFARISVGMNQYRFFHFRDLYTLKHDEIVERCKTFMQQ</sequence>